<dbReference type="OrthoDB" id="9809275at2"/>
<accession>A0A1I0MUL1</accession>
<proteinExistence type="predicted"/>
<name>A0A1I0MUL1_9RHOB</name>
<keyword evidence="3" id="KW-1185">Reference proteome</keyword>
<organism evidence="2 3">
    <name type="scientific">Aliiroseovarius sediminilitoris</name>
    <dbReference type="NCBI Taxonomy" id="1173584"/>
    <lineage>
        <taxon>Bacteria</taxon>
        <taxon>Pseudomonadati</taxon>
        <taxon>Pseudomonadota</taxon>
        <taxon>Alphaproteobacteria</taxon>
        <taxon>Rhodobacterales</taxon>
        <taxon>Paracoccaceae</taxon>
        <taxon>Aliiroseovarius</taxon>
    </lineage>
</organism>
<gene>
    <name evidence="2" type="ORF">SAMN05444851_0321</name>
</gene>
<reference evidence="2 3" key="1">
    <citation type="submission" date="2016-10" db="EMBL/GenBank/DDBJ databases">
        <authorList>
            <person name="de Groot N.N."/>
        </authorList>
    </citation>
    <scope>NUCLEOTIDE SEQUENCE [LARGE SCALE GENOMIC DNA]</scope>
    <source>
        <strain evidence="2 3">DSM 29439</strain>
    </source>
</reference>
<dbReference type="AlphaFoldDB" id="A0A1I0MUL1"/>
<evidence type="ECO:0000313" key="2">
    <source>
        <dbReference type="EMBL" id="SEV92009.1"/>
    </source>
</evidence>
<evidence type="ECO:0000313" key="3">
    <source>
        <dbReference type="Proteomes" id="UP000199650"/>
    </source>
</evidence>
<dbReference type="Gene3D" id="3.30.200.20">
    <property type="entry name" value="Phosphorylase Kinase, domain 1"/>
    <property type="match status" value="1"/>
</dbReference>
<dbReference type="Pfam" id="PF01636">
    <property type="entry name" value="APH"/>
    <property type="match status" value="1"/>
</dbReference>
<sequence>MSNRANQRSQFLIDAGWQSATLEPIAGDASARTYQRLTHPDTHQTAILMDAPPDRTGSSAPFIMVADYLTQSGLSAPEIFAHDLEAGFLLLEDLGDALFANVITNDAAREQHLYEAALHVICHLHAHPNQSLPKYGPNEMAQATDLAFLHYQTTLPTEPGDDARHAKDLLRELLAQLGEFTCVSLRDFHAENLIWLPKRTGVARVGLLDFQDAVQTHPAYDLMSLIRDARRDVSPELADHLITLFCQIKGYDEPSFRAEAALISAQRNLRILGIFARLSRVMNKPHYVDLIPRVWAHLQTDLSHPSLANLSATLTPLLEPPTRAFLQILRTPCQTPP</sequence>
<dbReference type="InterPro" id="IPR011009">
    <property type="entry name" value="Kinase-like_dom_sf"/>
</dbReference>
<dbReference type="Gene3D" id="3.90.1200.10">
    <property type="match status" value="1"/>
</dbReference>
<dbReference type="EMBL" id="FOJB01000001">
    <property type="protein sequence ID" value="SEV92009.1"/>
    <property type="molecule type" value="Genomic_DNA"/>
</dbReference>
<protein>
    <recommendedName>
        <fullName evidence="1">Aminoglycoside phosphotransferase domain-containing protein</fullName>
    </recommendedName>
</protein>
<dbReference type="Proteomes" id="UP000199650">
    <property type="component" value="Unassembled WGS sequence"/>
</dbReference>
<dbReference type="InterPro" id="IPR002575">
    <property type="entry name" value="Aminoglycoside_PTrfase"/>
</dbReference>
<dbReference type="RefSeq" id="WP_091427691.1">
    <property type="nucleotide sequence ID" value="NZ_FOJB01000001.1"/>
</dbReference>
<evidence type="ECO:0000259" key="1">
    <source>
        <dbReference type="Pfam" id="PF01636"/>
    </source>
</evidence>
<feature type="domain" description="Aminoglycoside phosphotransferase" evidence="1">
    <location>
        <begin position="21"/>
        <end position="252"/>
    </location>
</feature>
<dbReference type="STRING" id="1173584.SAMN05444851_0321"/>
<dbReference type="SUPFAM" id="SSF56112">
    <property type="entry name" value="Protein kinase-like (PK-like)"/>
    <property type="match status" value="1"/>
</dbReference>